<protein>
    <recommendedName>
        <fullName evidence="4">Squalene cyclase N-terminal domain-containing protein</fullName>
    </recommendedName>
</protein>
<evidence type="ECO:0008006" key="4">
    <source>
        <dbReference type="Google" id="ProtNLM"/>
    </source>
</evidence>
<dbReference type="GO" id="GO:0042300">
    <property type="term" value="F:beta-amyrin synthase activity"/>
    <property type="evidence" value="ECO:0007669"/>
    <property type="project" value="TreeGrafter"/>
</dbReference>
<dbReference type="Proteomes" id="UP000315295">
    <property type="component" value="Unassembled WGS sequence"/>
</dbReference>
<reference evidence="2 3" key="1">
    <citation type="journal article" date="2019" name="G3 (Bethesda)">
        <title>Sequencing of a Wild Apple (Malus baccata) Genome Unravels the Differences Between Cultivated and Wild Apple Species Regarding Disease Resistance and Cold Tolerance.</title>
        <authorList>
            <person name="Chen X."/>
        </authorList>
    </citation>
    <scope>NUCLEOTIDE SEQUENCE [LARGE SCALE GENOMIC DNA]</scope>
    <source>
        <strain evidence="3">cv. Shandingzi</strain>
        <tissue evidence="2">Leaves</tissue>
    </source>
</reference>
<evidence type="ECO:0000313" key="3">
    <source>
        <dbReference type="Proteomes" id="UP000315295"/>
    </source>
</evidence>
<gene>
    <name evidence="2" type="ORF">C1H46_001893</name>
</gene>
<organism evidence="2 3">
    <name type="scientific">Malus baccata</name>
    <name type="common">Siberian crab apple</name>
    <name type="synonym">Pyrus baccata</name>
    <dbReference type="NCBI Taxonomy" id="106549"/>
    <lineage>
        <taxon>Eukaryota</taxon>
        <taxon>Viridiplantae</taxon>
        <taxon>Streptophyta</taxon>
        <taxon>Embryophyta</taxon>
        <taxon>Tracheophyta</taxon>
        <taxon>Spermatophyta</taxon>
        <taxon>Magnoliopsida</taxon>
        <taxon>eudicotyledons</taxon>
        <taxon>Gunneridae</taxon>
        <taxon>Pentapetalae</taxon>
        <taxon>rosids</taxon>
        <taxon>fabids</taxon>
        <taxon>Rosales</taxon>
        <taxon>Rosaceae</taxon>
        <taxon>Amygdaloideae</taxon>
        <taxon>Maleae</taxon>
        <taxon>Malus</taxon>
    </lineage>
</organism>
<sequence>MWKLKVAEGGNDPYIYSTNNFVGRQIFEFDPEAGTTEERAEVEQAHLHFYNNS</sequence>
<proteinExistence type="predicted"/>
<evidence type="ECO:0000256" key="1">
    <source>
        <dbReference type="ARBA" id="ARBA00023235"/>
    </source>
</evidence>
<dbReference type="PANTHER" id="PTHR11764:SF58">
    <property type="entry name" value="BETA-AMYRIN SYNTHASE-RELATED"/>
    <property type="match status" value="1"/>
</dbReference>
<dbReference type="InterPro" id="IPR018333">
    <property type="entry name" value="Squalene_cyclase"/>
</dbReference>
<keyword evidence="3" id="KW-1185">Reference proteome</keyword>
<name>A0A540NN81_MALBA</name>
<dbReference type="EMBL" id="VIEB01000019">
    <property type="protein sequence ID" value="TQE12502.1"/>
    <property type="molecule type" value="Genomic_DNA"/>
</dbReference>
<dbReference type="InterPro" id="IPR008930">
    <property type="entry name" value="Terpenoid_cyclase/PrenylTrfase"/>
</dbReference>
<evidence type="ECO:0000313" key="2">
    <source>
        <dbReference type="EMBL" id="TQE12502.1"/>
    </source>
</evidence>
<dbReference type="SUPFAM" id="SSF48239">
    <property type="entry name" value="Terpenoid cyclases/Protein prenyltransferases"/>
    <property type="match status" value="1"/>
</dbReference>
<dbReference type="GO" id="GO:0016104">
    <property type="term" value="P:triterpenoid biosynthetic process"/>
    <property type="evidence" value="ECO:0007669"/>
    <property type="project" value="InterPro"/>
</dbReference>
<dbReference type="STRING" id="106549.A0A540NN81"/>
<dbReference type="AlphaFoldDB" id="A0A540NN81"/>
<accession>A0A540NN81</accession>
<dbReference type="PANTHER" id="PTHR11764">
    <property type="entry name" value="TERPENE CYCLASE/MUTASE FAMILY MEMBER"/>
    <property type="match status" value="1"/>
</dbReference>
<comment type="caution">
    <text evidence="2">The sequence shown here is derived from an EMBL/GenBank/DDBJ whole genome shotgun (WGS) entry which is preliminary data.</text>
</comment>
<keyword evidence="1" id="KW-0413">Isomerase</keyword>
<dbReference type="GO" id="GO:0005811">
    <property type="term" value="C:lipid droplet"/>
    <property type="evidence" value="ECO:0007669"/>
    <property type="project" value="InterPro"/>
</dbReference>